<evidence type="ECO:0000313" key="4">
    <source>
        <dbReference type="EMBL" id="KIJ39556.1"/>
    </source>
</evidence>
<dbReference type="EMBL" id="KN837151">
    <property type="protein sequence ID" value="KIJ39556.1"/>
    <property type="molecule type" value="Genomic_DNA"/>
</dbReference>
<feature type="region of interest" description="Disordered" evidence="2">
    <location>
        <begin position="50"/>
        <end position="70"/>
    </location>
</feature>
<evidence type="ECO:0000256" key="1">
    <source>
        <dbReference type="ARBA" id="ARBA00022737"/>
    </source>
</evidence>
<sequence length="337" mass="38097">MSRSKRFLPFSISYSQSLSSNPTVVPANSPVQPGSPTGMRQRIKRFLRFSPSSTPQSPSNPAVVPANSPAPNVSENVPEWVEWTPNKSTLIQLKNWKDNYPPTKLFITLEKYVYGPFNSPAVQALLDSIPDSSVPITGLVKALVNVLHLAIKFPLEKQELYNFVKDVIEEITRYAGTGGHVTQNRQVTSQIRDRALEEEKQTLDSIEKTFKNRVAQGVQYDDRKRPSCYGDTRGNILATLEPWAKESSEQQCYWITGPPDSGKSTLAATFARLLKKQNLGWAWMKKSRESYSEDLSQEDLLKLEEKQLQDLIKQMKTVSLSDPHYTDLILTFLFSKV</sequence>
<feature type="region of interest" description="Disordered" evidence="2">
    <location>
        <begin position="16"/>
        <end position="38"/>
    </location>
</feature>
<accession>A0A0C9VP17</accession>
<dbReference type="InterPro" id="IPR056884">
    <property type="entry name" value="NPHP3-like_N"/>
</dbReference>
<organism evidence="4 5">
    <name type="scientific">Sphaerobolus stellatus (strain SS14)</name>
    <dbReference type="NCBI Taxonomy" id="990650"/>
    <lineage>
        <taxon>Eukaryota</taxon>
        <taxon>Fungi</taxon>
        <taxon>Dikarya</taxon>
        <taxon>Basidiomycota</taxon>
        <taxon>Agaricomycotina</taxon>
        <taxon>Agaricomycetes</taxon>
        <taxon>Phallomycetidae</taxon>
        <taxon>Geastrales</taxon>
        <taxon>Sphaerobolaceae</taxon>
        <taxon>Sphaerobolus</taxon>
    </lineage>
</organism>
<evidence type="ECO:0000313" key="5">
    <source>
        <dbReference type="Proteomes" id="UP000054279"/>
    </source>
</evidence>
<reference evidence="4 5" key="1">
    <citation type="submission" date="2014-06" db="EMBL/GenBank/DDBJ databases">
        <title>Evolutionary Origins and Diversification of the Mycorrhizal Mutualists.</title>
        <authorList>
            <consortium name="DOE Joint Genome Institute"/>
            <consortium name="Mycorrhizal Genomics Consortium"/>
            <person name="Kohler A."/>
            <person name="Kuo A."/>
            <person name="Nagy L.G."/>
            <person name="Floudas D."/>
            <person name="Copeland A."/>
            <person name="Barry K.W."/>
            <person name="Cichocki N."/>
            <person name="Veneault-Fourrey C."/>
            <person name="LaButti K."/>
            <person name="Lindquist E.A."/>
            <person name="Lipzen A."/>
            <person name="Lundell T."/>
            <person name="Morin E."/>
            <person name="Murat C."/>
            <person name="Riley R."/>
            <person name="Ohm R."/>
            <person name="Sun H."/>
            <person name="Tunlid A."/>
            <person name="Henrissat B."/>
            <person name="Grigoriev I.V."/>
            <person name="Hibbett D.S."/>
            <person name="Martin F."/>
        </authorList>
    </citation>
    <scope>NUCLEOTIDE SEQUENCE [LARGE SCALE GENOMIC DNA]</scope>
    <source>
        <strain evidence="4 5">SS14</strain>
    </source>
</reference>
<dbReference type="SUPFAM" id="SSF52540">
    <property type="entry name" value="P-loop containing nucleoside triphosphate hydrolases"/>
    <property type="match status" value="1"/>
</dbReference>
<evidence type="ECO:0000256" key="2">
    <source>
        <dbReference type="SAM" id="MobiDB-lite"/>
    </source>
</evidence>
<dbReference type="Pfam" id="PF24883">
    <property type="entry name" value="NPHP3_N"/>
    <property type="match status" value="1"/>
</dbReference>
<dbReference type="Proteomes" id="UP000054279">
    <property type="component" value="Unassembled WGS sequence"/>
</dbReference>
<dbReference type="AlphaFoldDB" id="A0A0C9VP17"/>
<evidence type="ECO:0000259" key="3">
    <source>
        <dbReference type="Pfam" id="PF24883"/>
    </source>
</evidence>
<gene>
    <name evidence="4" type="ORF">M422DRAFT_257607</name>
</gene>
<name>A0A0C9VP17_SPHS4</name>
<dbReference type="InterPro" id="IPR027417">
    <property type="entry name" value="P-loop_NTPase"/>
</dbReference>
<proteinExistence type="predicted"/>
<keyword evidence="5" id="KW-1185">Reference proteome</keyword>
<protein>
    <recommendedName>
        <fullName evidence="3">Nephrocystin 3-like N-terminal domain-containing protein</fullName>
    </recommendedName>
</protein>
<dbReference type="HOGENOM" id="CLU_824316_0_0_1"/>
<feature type="domain" description="Nephrocystin 3-like N-terminal" evidence="3">
    <location>
        <begin position="241"/>
        <end position="279"/>
    </location>
</feature>
<keyword evidence="1" id="KW-0677">Repeat</keyword>
<dbReference type="Gene3D" id="3.40.50.300">
    <property type="entry name" value="P-loop containing nucleotide triphosphate hydrolases"/>
    <property type="match status" value="1"/>
</dbReference>